<dbReference type="Pfam" id="PF01551">
    <property type="entry name" value="Peptidase_M23"/>
    <property type="match status" value="1"/>
</dbReference>
<dbReference type="RefSeq" id="WP_212903653.1">
    <property type="nucleotide sequence ID" value="NZ_BOPZ01000011.1"/>
</dbReference>
<protein>
    <submittedName>
        <fullName evidence="4">Metalloendopeptidase</fullName>
    </submittedName>
</protein>
<keyword evidence="5" id="KW-1185">Reference proteome</keyword>
<dbReference type="InterPro" id="IPR016047">
    <property type="entry name" value="M23ase_b-sheet_dom"/>
</dbReference>
<keyword evidence="1" id="KW-0732">Signal</keyword>
<dbReference type="InterPro" id="IPR050570">
    <property type="entry name" value="Cell_wall_metabolism_enzyme"/>
</dbReference>
<accession>A0A919VLU5</accession>
<evidence type="ECO:0000259" key="3">
    <source>
        <dbReference type="PROSITE" id="PS51109"/>
    </source>
</evidence>
<evidence type="ECO:0000313" key="5">
    <source>
        <dbReference type="Proteomes" id="UP000679179"/>
    </source>
</evidence>
<dbReference type="GO" id="GO:0004222">
    <property type="term" value="F:metalloendopeptidase activity"/>
    <property type="evidence" value="ECO:0007669"/>
    <property type="project" value="TreeGrafter"/>
</dbReference>
<dbReference type="InterPro" id="IPR011055">
    <property type="entry name" value="Dup_hybrid_motif"/>
</dbReference>
<dbReference type="CDD" id="cd12797">
    <property type="entry name" value="M23_peptidase"/>
    <property type="match status" value="1"/>
</dbReference>
<keyword evidence="2" id="KW-0812">Transmembrane</keyword>
<dbReference type="Gene3D" id="2.70.70.10">
    <property type="entry name" value="Glucose Permease (Domain IIA)"/>
    <property type="match status" value="1"/>
</dbReference>
<organism evidence="4 5">
    <name type="scientific">Clostridium polyendosporum</name>
    <dbReference type="NCBI Taxonomy" id="69208"/>
    <lineage>
        <taxon>Bacteria</taxon>
        <taxon>Bacillati</taxon>
        <taxon>Bacillota</taxon>
        <taxon>Clostridia</taxon>
        <taxon>Eubacteriales</taxon>
        <taxon>Clostridiaceae</taxon>
        <taxon>Clostridium</taxon>
    </lineage>
</organism>
<dbReference type="SUPFAM" id="SSF51261">
    <property type="entry name" value="Duplicated hybrid motif"/>
    <property type="match status" value="1"/>
</dbReference>
<dbReference type="PROSITE" id="PS51109">
    <property type="entry name" value="G5"/>
    <property type="match status" value="1"/>
</dbReference>
<feature type="transmembrane region" description="Helical" evidence="2">
    <location>
        <begin position="7"/>
        <end position="28"/>
    </location>
</feature>
<comment type="caution">
    <text evidence="4">The sequence shown here is derived from an EMBL/GenBank/DDBJ whole genome shotgun (WGS) entry which is preliminary data.</text>
</comment>
<proteinExistence type="predicted"/>
<sequence length="400" mass="44379">MDSKDSVRYYALRGIICILIPLLIYFIVAKGYGVYEVYINDIVVGYVENKDEAKEAFNDLKKDINNRFNNVDMSKEKLTYKKIKDSDVKLSNLVEVKNTIRSNLNKNVNVIKLLIEDNYIGYVANKEEGQKVLEKVAEYYIDENKIDRDSLISVEVNTNLKCIEEKTNISNTISIDDIVAKVITLNKQSNDPLVEVEIQSKNKEFIEIVPSTIINSTNDLYIGDSKITKGTSGQKEVINEVTFINDKKVDVKKVEEKVLVPTKDTIIQQGTKNPISAGVTFLAKPSRGSISSGYGSRWGGTHHGIDIVGNIGDPIKSALGGIVKEIGYSNVYGNMIILNHGNGIETVYGHCSKIIVKSGETVKKGDIIGKIGSTGRSTGPHLHFELRVNGRAIDPSKYIK</sequence>
<dbReference type="EMBL" id="BOPZ01000011">
    <property type="protein sequence ID" value="GIM28938.1"/>
    <property type="molecule type" value="Genomic_DNA"/>
</dbReference>
<keyword evidence="2" id="KW-0472">Membrane</keyword>
<dbReference type="AlphaFoldDB" id="A0A919VLU5"/>
<evidence type="ECO:0000256" key="1">
    <source>
        <dbReference type="ARBA" id="ARBA00022729"/>
    </source>
</evidence>
<dbReference type="Proteomes" id="UP000679179">
    <property type="component" value="Unassembled WGS sequence"/>
</dbReference>
<dbReference type="PANTHER" id="PTHR21666">
    <property type="entry name" value="PEPTIDASE-RELATED"/>
    <property type="match status" value="1"/>
</dbReference>
<dbReference type="InterPro" id="IPR011098">
    <property type="entry name" value="G5_dom"/>
</dbReference>
<feature type="domain" description="G5" evidence="3">
    <location>
        <begin position="191"/>
        <end position="273"/>
    </location>
</feature>
<reference evidence="4" key="1">
    <citation type="submission" date="2021-03" db="EMBL/GenBank/DDBJ databases">
        <title>Taxonomic study of Clostridium polyendosporum from meadow-gley soil under rice.</title>
        <authorList>
            <person name="Kobayashi H."/>
            <person name="Tanizawa Y."/>
            <person name="Yagura M."/>
        </authorList>
    </citation>
    <scope>NUCLEOTIDE SEQUENCE</scope>
    <source>
        <strain evidence="4">JCM 30710</strain>
    </source>
</reference>
<keyword evidence="2" id="KW-1133">Transmembrane helix</keyword>
<dbReference type="PANTHER" id="PTHR21666:SF270">
    <property type="entry name" value="MUREIN HYDROLASE ACTIVATOR ENVC"/>
    <property type="match status" value="1"/>
</dbReference>
<dbReference type="Pfam" id="PF07501">
    <property type="entry name" value="G5"/>
    <property type="match status" value="1"/>
</dbReference>
<gene>
    <name evidence="4" type="ORF">CPJCM30710_16040</name>
</gene>
<dbReference type="SMART" id="SM01208">
    <property type="entry name" value="G5"/>
    <property type="match status" value="1"/>
</dbReference>
<name>A0A919VLU5_9CLOT</name>
<evidence type="ECO:0000256" key="2">
    <source>
        <dbReference type="SAM" id="Phobius"/>
    </source>
</evidence>
<dbReference type="Gene3D" id="2.20.230.10">
    <property type="entry name" value="Resuscitation-promoting factor rpfb"/>
    <property type="match status" value="1"/>
</dbReference>
<evidence type="ECO:0000313" key="4">
    <source>
        <dbReference type="EMBL" id="GIM28938.1"/>
    </source>
</evidence>